<evidence type="ECO:0000313" key="2">
    <source>
        <dbReference type="EMBL" id="ROR93384.1"/>
    </source>
</evidence>
<protein>
    <submittedName>
        <fullName evidence="2">LmbE family N-acetylglucosaminyl deacetylase</fullName>
    </submittedName>
</protein>
<gene>
    <name evidence="2" type="ORF">EDD28_2796</name>
</gene>
<dbReference type="EMBL" id="RKHQ01000002">
    <property type="protein sequence ID" value="ROR93384.1"/>
    <property type="molecule type" value="Genomic_DNA"/>
</dbReference>
<dbReference type="OrthoDB" id="3514174at2"/>
<keyword evidence="3" id="KW-1185">Reference proteome</keyword>
<keyword evidence="1" id="KW-0862">Zinc</keyword>
<dbReference type="Gene3D" id="3.40.50.10320">
    <property type="entry name" value="LmbE-like"/>
    <property type="match status" value="1"/>
</dbReference>
<dbReference type="PANTHER" id="PTHR12993">
    <property type="entry name" value="N-ACETYLGLUCOSAMINYL-PHOSPHATIDYLINOSITOL DE-N-ACETYLASE-RELATED"/>
    <property type="match status" value="1"/>
</dbReference>
<reference evidence="2 3" key="1">
    <citation type="submission" date="2018-11" db="EMBL/GenBank/DDBJ databases">
        <title>Sequencing the genomes of 1000 actinobacteria strains.</title>
        <authorList>
            <person name="Klenk H.-P."/>
        </authorList>
    </citation>
    <scope>NUCLEOTIDE SEQUENCE [LARGE SCALE GENOMIC DNA]</scope>
    <source>
        <strain evidence="2 3">DSM 13521</strain>
    </source>
</reference>
<organism evidence="2 3">
    <name type="scientific">Salana multivorans</name>
    <dbReference type="NCBI Taxonomy" id="120377"/>
    <lineage>
        <taxon>Bacteria</taxon>
        <taxon>Bacillati</taxon>
        <taxon>Actinomycetota</taxon>
        <taxon>Actinomycetes</taxon>
        <taxon>Micrococcales</taxon>
        <taxon>Beutenbergiaceae</taxon>
        <taxon>Salana</taxon>
    </lineage>
</organism>
<dbReference type="SUPFAM" id="SSF102588">
    <property type="entry name" value="LmbE-like"/>
    <property type="match status" value="1"/>
</dbReference>
<dbReference type="Pfam" id="PF02585">
    <property type="entry name" value="PIG-L"/>
    <property type="match status" value="1"/>
</dbReference>
<sequence>MDSTETTDTAGDTPGTLPGLDLDGVGRMLVVVAHPDDAEYGISCAVAAWTQAGIDVTYLLLTRGEAGIRDLPPETCGPLRTGEQIDGCAAVGVTDVRFLDLPDGVVVADVALRREIARTIRQVRPDVVVVSAWELVVPWGLNHADHRACGIATVDAIRDADNPWVHPELAAAGLEPWKAGRLLVAGGAEPTAGVDVTGRPLERGIASLEAHRAYLAALPWHPAPRDMLTEMTTAGGRALGARNAVLFTEWAM</sequence>
<accession>A0A3N2D1N8</accession>
<dbReference type="GO" id="GO:0016137">
    <property type="term" value="P:glycoside metabolic process"/>
    <property type="evidence" value="ECO:0007669"/>
    <property type="project" value="UniProtKB-ARBA"/>
</dbReference>
<dbReference type="Proteomes" id="UP000275356">
    <property type="component" value="Unassembled WGS sequence"/>
</dbReference>
<evidence type="ECO:0000256" key="1">
    <source>
        <dbReference type="ARBA" id="ARBA00022833"/>
    </source>
</evidence>
<dbReference type="InterPro" id="IPR024078">
    <property type="entry name" value="LmbE-like_dom_sf"/>
</dbReference>
<evidence type="ECO:0000313" key="3">
    <source>
        <dbReference type="Proteomes" id="UP000275356"/>
    </source>
</evidence>
<dbReference type="InterPro" id="IPR003737">
    <property type="entry name" value="GlcNAc_PI_deacetylase-related"/>
</dbReference>
<dbReference type="RefSeq" id="WP_123740357.1">
    <property type="nucleotide sequence ID" value="NZ_RKHQ01000002.1"/>
</dbReference>
<proteinExistence type="predicted"/>
<name>A0A3N2D1N8_9MICO</name>
<dbReference type="PANTHER" id="PTHR12993:SF28">
    <property type="entry name" value="LMBE FAMILY PROTEIN"/>
    <property type="match status" value="1"/>
</dbReference>
<comment type="caution">
    <text evidence="2">The sequence shown here is derived from an EMBL/GenBank/DDBJ whole genome shotgun (WGS) entry which is preliminary data.</text>
</comment>
<dbReference type="GO" id="GO:0016811">
    <property type="term" value="F:hydrolase activity, acting on carbon-nitrogen (but not peptide) bonds, in linear amides"/>
    <property type="evidence" value="ECO:0007669"/>
    <property type="project" value="TreeGrafter"/>
</dbReference>
<dbReference type="AlphaFoldDB" id="A0A3N2D1N8"/>